<dbReference type="GeneID" id="5037346"/>
<organism evidence="2 3">
    <name type="scientific">Paramecium tetraurelia</name>
    <dbReference type="NCBI Taxonomy" id="5888"/>
    <lineage>
        <taxon>Eukaryota</taxon>
        <taxon>Sar</taxon>
        <taxon>Alveolata</taxon>
        <taxon>Ciliophora</taxon>
        <taxon>Intramacronucleata</taxon>
        <taxon>Oligohymenophorea</taxon>
        <taxon>Peniculida</taxon>
        <taxon>Parameciidae</taxon>
        <taxon>Paramecium</taxon>
    </lineage>
</organism>
<dbReference type="EMBL" id="CT868496">
    <property type="protein sequence ID" value="CAK84164.1"/>
    <property type="molecule type" value="Genomic_DNA"/>
</dbReference>
<dbReference type="Proteomes" id="UP000000600">
    <property type="component" value="Unassembled WGS sequence"/>
</dbReference>
<keyword evidence="1" id="KW-0812">Transmembrane</keyword>
<dbReference type="OrthoDB" id="287650at2759"/>
<sequence>MNYLFIIGSLIIYSIFGELILLTKGDHYHEIFDINKYEISTDCNEKHIQIQEHKVNEQVQLLEKTQIEQIVYYPNDQNTILILEKIGKITILFKDNQQFNSPFKELGTVDLNTKGLPDFTCSDMTQYSLDIFIAVCKSENDIYISIIECIAEDNKYLSGCYSHLYLNSEQLNNCDNLNIITESSWRVKDPEYFSIYCSSQDNFKVNRPLLIGKFNNQANSIQMARLTSSINEIEKISFFDDNTLMILDHRSALHVFRFAFTDDGDITYEQLLWQLFLPNELFYALSYSHEQYAIRFPPIGIIENDIQYSIVILSDHFIYELALPQQSKDFFFTALPINDKISIRNILSDKQIKKGQIQYDEQFYYVCFTYIQNSIECYRINRHQSYTEKLLLRNKYQHPMLLTYPVSFSTITGQTNILITQQMNQTKAVLSLIKNEIERITVVSTSNDEFLCSIVLIPQETSKCNIMQNRNQKITLMIYNQNFESTNLYKIDHLQNYNFPNTDSTVLYSTLIRGPAAVLQPKSDKKNVEVISLSGFGYEMWEDLYQNFIQHSRIPIRSFLDKGFRTIFLQIDQVKMIIQQEITNTIYFTQKIYSLNCSSVNIVKNIVSISPYYIIFYQKTTYYTVLKMLRVEEDLLEYECKNVEYPLHDQQHEVFVDLDYINLFFTTNNTIYYTDIYFKGVVTIEIDRKFRQLNFQFLKNDIILGSHQNKLYQIQLTNHFQANHFKTTISEIELGQLSHNFKFFVLQLRKPILTLVVVDDRITLYTIDNLQDIKFDSMLPQFNSIINANETHLNYYMLIVPTNKPNELYIYDLSKTGSDRLHAIHKYPIESQPITICYPKMLSFLYCLQFANADINCYFNKMLEFELIASDPTNIDNQFSVAINAQSALSYSVQKTLTINGSFRYQDTMIEKSVKMLEEIDIYKTNYTTELKIMDYYSGPIFNYQLQSAKDYNIKMVPFILEQDDNLVRFKINQTILGTSVSKEYLIILGDENIGIIDIPQTQCKISYNVDHKQVIQSTIDYDEIKNVFFDQDQPTVNNCTKSFINPLSIAELSAIHIIALFCQSMMVRVNVTNQINQLSFTILSDNQPIEKQFLNNFFFLNINFKDFLYQNQSSFLLEDVKMINFPIQFKPKYKFITVTAMVKGNKRYDSEDRARDNLICIFYGYLDQSQSSLMNGSLLDVIGAANFNRNTLIVNNFQMYCIKGCIIQDANDIKIETIIELIFNDQYSFNLYKLQISFIYATKRQPQYKLINVETLNIKELMSNVIKNQIEFTYIDTEVQFQNESTYTINVTTDSLSFDLVQIQGRIEIEQIFKQYTQCQSPPGSLKASHNQYFAISCRNASRNYSEQTQFVKLFLRGQYQINHSVKSVIQAAQIQGNLMLLDIQKGYLNEHVRMLILEQDYNQQDFQLRWFHLNDQFTLLADQNSTPKSVLNVQLCPSNLNEIQGLCMDITISNTGYHHYITTEWLLFIFLIGLPLIISCSFIIFCIINYKAEKQKRVESFGMNLEQQLKKQSSHVQQRMENTIY</sequence>
<evidence type="ECO:0000313" key="2">
    <source>
        <dbReference type="EMBL" id="CAK84164.1"/>
    </source>
</evidence>
<dbReference type="RefSeq" id="XP_001451561.1">
    <property type="nucleotide sequence ID" value="XM_001451524.1"/>
</dbReference>
<dbReference type="InParanoid" id="A0DM97"/>
<evidence type="ECO:0008006" key="4">
    <source>
        <dbReference type="Google" id="ProtNLM"/>
    </source>
</evidence>
<evidence type="ECO:0000256" key="1">
    <source>
        <dbReference type="SAM" id="Phobius"/>
    </source>
</evidence>
<name>A0DM97_PARTE</name>
<gene>
    <name evidence="2" type="ORF">GSPATT00018382001</name>
</gene>
<dbReference type="HOGENOM" id="CLU_248256_0_0_1"/>
<keyword evidence="1" id="KW-0472">Membrane</keyword>
<dbReference type="OMA" id="GYHHYIT"/>
<keyword evidence="1" id="KW-1133">Transmembrane helix</keyword>
<feature type="transmembrane region" description="Helical" evidence="1">
    <location>
        <begin position="1467"/>
        <end position="1490"/>
    </location>
</feature>
<accession>A0DM97</accession>
<protein>
    <recommendedName>
        <fullName evidence="4">Transmembrane protein</fullName>
    </recommendedName>
</protein>
<dbReference type="KEGG" id="ptm:GSPATT00018382001"/>
<proteinExistence type="predicted"/>
<evidence type="ECO:0000313" key="3">
    <source>
        <dbReference type="Proteomes" id="UP000000600"/>
    </source>
</evidence>
<keyword evidence="3" id="KW-1185">Reference proteome</keyword>
<reference evidence="2 3" key="1">
    <citation type="journal article" date="2006" name="Nature">
        <title>Global trends of whole-genome duplications revealed by the ciliate Paramecium tetraurelia.</title>
        <authorList>
            <consortium name="Genoscope"/>
            <person name="Aury J.-M."/>
            <person name="Jaillon O."/>
            <person name="Duret L."/>
            <person name="Noel B."/>
            <person name="Jubin C."/>
            <person name="Porcel B.M."/>
            <person name="Segurens B."/>
            <person name="Daubin V."/>
            <person name="Anthouard V."/>
            <person name="Aiach N."/>
            <person name="Arnaiz O."/>
            <person name="Billaut A."/>
            <person name="Beisson J."/>
            <person name="Blanc I."/>
            <person name="Bouhouche K."/>
            <person name="Camara F."/>
            <person name="Duharcourt S."/>
            <person name="Guigo R."/>
            <person name="Gogendeau D."/>
            <person name="Katinka M."/>
            <person name="Keller A.-M."/>
            <person name="Kissmehl R."/>
            <person name="Klotz C."/>
            <person name="Koll F."/>
            <person name="Le Moue A."/>
            <person name="Lepere C."/>
            <person name="Malinsky S."/>
            <person name="Nowacki M."/>
            <person name="Nowak J.K."/>
            <person name="Plattner H."/>
            <person name="Poulain J."/>
            <person name="Ruiz F."/>
            <person name="Serrano V."/>
            <person name="Zagulski M."/>
            <person name="Dessen P."/>
            <person name="Betermier M."/>
            <person name="Weissenbach J."/>
            <person name="Scarpelli C."/>
            <person name="Schachter V."/>
            <person name="Sperling L."/>
            <person name="Meyer E."/>
            <person name="Cohen J."/>
            <person name="Wincker P."/>
        </authorList>
    </citation>
    <scope>NUCLEOTIDE SEQUENCE [LARGE SCALE GENOMIC DNA]</scope>
    <source>
        <strain evidence="2 3">Stock d4-2</strain>
    </source>
</reference>